<proteinExistence type="predicted"/>
<accession>A0ACB9QTY9</accession>
<keyword evidence="2" id="KW-1185">Reference proteome</keyword>
<evidence type="ECO:0000313" key="2">
    <source>
        <dbReference type="Proteomes" id="UP001057402"/>
    </source>
</evidence>
<evidence type="ECO:0000313" key="1">
    <source>
        <dbReference type="EMBL" id="KAI4370138.1"/>
    </source>
</evidence>
<organism evidence="1 2">
    <name type="scientific">Melastoma candidum</name>
    <dbReference type="NCBI Taxonomy" id="119954"/>
    <lineage>
        <taxon>Eukaryota</taxon>
        <taxon>Viridiplantae</taxon>
        <taxon>Streptophyta</taxon>
        <taxon>Embryophyta</taxon>
        <taxon>Tracheophyta</taxon>
        <taxon>Spermatophyta</taxon>
        <taxon>Magnoliopsida</taxon>
        <taxon>eudicotyledons</taxon>
        <taxon>Gunneridae</taxon>
        <taxon>Pentapetalae</taxon>
        <taxon>rosids</taxon>
        <taxon>malvids</taxon>
        <taxon>Myrtales</taxon>
        <taxon>Melastomataceae</taxon>
        <taxon>Melastomatoideae</taxon>
        <taxon>Melastomateae</taxon>
        <taxon>Melastoma</taxon>
    </lineage>
</organism>
<name>A0ACB9QTY9_9MYRT</name>
<sequence>MASSGRRWRWRVTYTKQLKQKRKVYQDGFLISTSTKVMLYDASEKLLECRLLKSGEVVRCGETLLFNAYLVDVGDLEPQDGHLGSGSSCSFGATAVDENEKAKADKSRAGMTVLSPSQNLIQESYFRGLKRREINKYEMLSKSPGSVPTIADWHVLYTAQLTQETKKYHDGYLQLTNAGSLNFQVQLYDENWNLLDSRFMKKSEEVKPGEKLTFHAHVVEVVEPRGNHGNSSSSYTARNGRLSFPKLHDKKVPNDLKSHKPMEEKGKDNVLSSPKSNVTNGEPTRAGWQVLYTAQVTKKAKIYQDGFLQLTVLGSHGRQITLYDESHRVLNNRFLKKDELLQSGKSIAFDGHLVDIGAAEGRREIPLNLDKEVIHVSDKTKKHFNFNKPIIRQSIQRGQLADGNLVKASSEGDFSTNSGFSIVKEAEQTPIFSMRKTLRDTHQILSILRKPCYEEKGVSPSSDASKGTSAFTVKKPHGLENAMSDSSDDGSKPAPNEANPLEIVDLCSSEFAAVGCSTESQLGQTLQVESLDKHHNNESNAQGSQSVPGASAPSHHLSHSGEESTFGPVKPDPEMQSEFPSFDLGF</sequence>
<gene>
    <name evidence="1" type="ORF">MLD38_018519</name>
</gene>
<comment type="caution">
    <text evidence="1">The sequence shown here is derived from an EMBL/GenBank/DDBJ whole genome shotgun (WGS) entry which is preliminary data.</text>
</comment>
<dbReference type="Proteomes" id="UP001057402">
    <property type="component" value="Chromosome 5"/>
</dbReference>
<protein>
    <submittedName>
        <fullName evidence="1">Uncharacterized protein</fullName>
    </submittedName>
</protein>
<reference evidence="2" key="1">
    <citation type="journal article" date="2023" name="Front. Plant Sci.">
        <title>Chromosomal-level genome assembly of Melastoma candidum provides insights into trichome evolution.</title>
        <authorList>
            <person name="Zhong Y."/>
            <person name="Wu W."/>
            <person name="Sun C."/>
            <person name="Zou P."/>
            <person name="Liu Y."/>
            <person name="Dai S."/>
            <person name="Zhou R."/>
        </authorList>
    </citation>
    <scope>NUCLEOTIDE SEQUENCE [LARGE SCALE GENOMIC DNA]</scope>
</reference>
<dbReference type="EMBL" id="CM042884">
    <property type="protein sequence ID" value="KAI4370138.1"/>
    <property type="molecule type" value="Genomic_DNA"/>
</dbReference>